<accession>A0A1A8X7Q8</accession>
<dbReference type="AlphaFoldDB" id="A0A1A8X7Q8"/>
<name>A0A1A8X7Q8_PLAOA</name>
<evidence type="ECO:0000313" key="3">
    <source>
        <dbReference type="Proteomes" id="UP000078546"/>
    </source>
</evidence>
<dbReference type="Proteomes" id="UP000078546">
    <property type="component" value="Unassembled WGS sequence"/>
</dbReference>
<reference evidence="2" key="2">
    <citation type="submission" date="2016-05" db="EMBL/GenBank/DDBJ databases">
        <authorList>
            <person name="Lavstsen T."/>
            <person name="Jespersen J.S."/>
        </authorList>
    </citation>
    <scope>NUCLEOTIDE SEQUENCE [LARGE SCALE GENOMIC DNA]</scope>
</reference>
<sequence>MSRKHDGKDAKVLKCEKDLSTSEWFHCIHLVHDPIHIATSPPQRAHLNGQSLGRKEMHNGVHKKSTIEEDMSEHDKSCKLFSPLNKWSKRINEIQIAPTKRLLTILVPPEKKMTSFSHLPILKNIAQSAYYQEWDTKKCKN</sequence>
<proteinExistence type="predicted"/>
<dbReference type="EMBL" id="FLQV01002408">
    <property type="protein sequence ID" value="SBT01285.1"/>
    <property type="molecule type" value="Genomic_DNA"/>
</dbReference>
<evidence type="ECO:0000313" key="1">
    <source>
        <dbReference type="EMBL" id="SBS95667.1"/>
    </source>
</evidence>
<organism evidence="2 3">
    <name type="scientific">Plasmodium ovale curtisi</name>
    <dbReference type="NCBI Taxonomy" id="864141"/>
    <lineage>
        <taxon>Eukaryota</taxon>
        <taxon>Sar</taxon>
        <taxon>Alveolata</taxon>
        <taxon>Apicomplexa</taxon>
        <taxon>Aconoidasida</taxon>
        <taxon>Haemosporida</taxon>
        <taxon>Plasmodiidae</taxon>
        <taxon>Plasmodium</taxon>
        <taxon>Plasmodium (Plasmodium)</taxon>
    </lineage>
</organism>
<dbReference type="Proteomes" id="UP000078560">
    <property type="component" value="Unassembled WGS sequence"/>
</dbReference>
<gene>
    <name evidence="2" type="ORF">POVCU1_065750</name>
    <name evidence="1" type="ORF">POVCU2_0097730</name>
</gene>
<protein>
    <submittedName>
        <fullName evidence="2">Uncharacterized protein</fullName>
    </submittedName>
</protein>
<evidence type="ECO:0000313" key="4">
    <source>
        <dbReference type="Proteomes" id="UP000078560"/>
    </source>
</evidence>
<evidence type="ECO:0000313" key="2">
    <source>
        <dbReference type="EMBL" id="SBT01285.1"/>
    </source>
</evidence>
<dbReference type="EMBL" id="FLQU01002126">
    <property type="protein sequence ID" value="SBS95667.1"/>
    <property type="molecule type" value="Genomic_DNA"/>
</dbReference>
<reference evidence="3 4" key="1">
    <citation type="submission" date="2016-05" db="EMBL/GenBank/DDBJ databases">
        <authorList>
            <person name="Naeem Raeece"/>
        </authorList>
    </citation>
    <scope>NUCLEOTIDE SEQUENCE [LARGE SCALE GENOMIC DNA]</scope>
</reference>